<feature type="domain" description="SLC12A transporter C-terminal" evidence="17">
    <location>
        <begin position="727"/>
        <end position="941"/>
    </location>
</feature>
<feature type="transmembrane region" description="Helical" evidence="15">
    <location>
        <begin position="437"/>
        <end position="454"/>
    </location>
</feature>
<feature type="transmembrane region" description="Helical" evidence="15">
    <location>
        <begin position="460"/>
        <end position="481"/>
    </location>
</feature>
<feature type="transmembrane region" description="Helical" evidence="15">
    <location>
        <begin position="290"/>
        <end position="312"/>
    </location>
</feature>
<dbReference type="PANTHER" id="PTHR11827">
    <property type="entry name" value="SOLUTE CARRIER FAMILY 12, CATION COTRANSPORTERS"/>
    <property type="match status" value="1"/>
</dbReference>
<keyword evidence="7" id="KW-0630">Potassium</keyword>
<organism evidence="18">
    <name type="scientific">Medioppia subpectinata</name>
    <dbReference type="NCBI Taxonomy" id="1979941"/>
    <lineage>
        <taxon>Eukaryota</taxon>
        <taxon>Metazoa</taxon>
        <taxon>Ecdysozoa</taxon>
        <taxon>Arthropoda</taxon>
        <taxon>Chelicerata</taxon>
        <taxon>Arachnida</taxon>
        <taxon>Acari</taxon>
        <taxon>Acariformes</taxon>
        <taxon>Sarcoptiformes</taxon>
        <taxon>Oribatida</taxon>
        <taxon>Brachypylina</taxon>
        <taxon>Oppioidea</taxon>
        <taxon>Oppiidae</taxon>
        <taxon>Medioppia</taxon>
    </lineage>
</organism>
<proteinExistence type="inferred from homology"/>
<evidence type="ECO:0000256" key="2">
    <source>
        <dbReference type="ARBA" id="ARBA00010593"/>
    </source>
</evidence>
<evidence type="ECO:0000256" key="1">
    <source>
        <dbReference type="ARBA" id="ARBA00004141"/>
    </source>
</evidence>
<dbReference type="GO" id="GO:0055078">
    <property type="term" value="P:sodium ion homeostasis"/>
    <property type="evidence" value="ECO:0007669"/>
    <property type="project" value="TreeGrafter"/>
</dbReference>
<feature type="transmembrane region" description="Helical" evidence="15">
    <location>
        <begin position="381"/>
        <end position="403"/>
    </location>
</feature>
<gene>
    <name evidence="18" type="ORF">OSB1V03_LOCUS7439</name>
</gene>
<evidence type="ECO:0000256" key="10">
    <source>
        <dbReference type="ARBA" id="ARBA00023065"/>
    </source>
</evidence>
<evidence type="ECO:0000256" key="7">
    <source>
        <dbReference type="ARBA" id="ARBA00022958"/>
    </source>
</evidence>
<evidence type="ECO:0000313" key="18">
    <source>
        <dbReference type="EMBL" id="CAD7627009.1"/>
    </source>
</evidence>
<comment type="subcellular location">
    <subcellularLocation>
        <location evidence="1">Membrane</location>
        <topology evidence="1">Multi-pass membrane protein</topology>
    </subcellularLocation>
</comment>
<dbReference type="InterPro" id="IPR018491">
    <property type="entry name" value="SLC12_C"/>
</dbReference>
<evidence type="ECO:0000256" key="14">
    <source>
        <dbReference type="ARBA" id="ARBA00023214"/>
    </source>
</evidence>
<dbReference type="Proteomes" id="UP000759131">
    <property type="component" value="Unassembled WGS sequence"/>
</dbReference>
<protein>
    <submittedName>
        <fullName evidence="18">Uncharacterized protein</fullName>
    </submittedName>
</protein>
<keyword evidence="19" id="KW-1185">Reference proteome</keyword>
<dbReference type="GO" id="GO:0055075">
    <property type="term" value="P:potassium ion homeostasis"/>
    <property type="evidence" value="ECO:0007669"/>
    <property type="project" value="TreeGrafter"/>
</dbReference>
<keyword evidence="3" id="KW-0813">Transport</keyword>
<feature type="transmembrane region" description="Helical" evidence="15">
    <location>
        <begin position="209"/>
        <end position="229"/>
    </location>
</feature>
<dbReference type="Gene3D" id="1.20.1740.10">
    <property type="entry name" value="Amino acid/polyamine transporter I"/>
    <property type="match status" value="1"/>
</dbReference>
<keyword evidence="9" id="KW-0915">Sodium</keyword>
<dbReference type="GO" id="GO:0016020">
    <property type="term" value="C:membrane"/>
    <property type="evidence" value="ECO:0007669"/>
    <property type="project" value="UniProtKB-SubCell"/>
</dbReference>
<keyword evidence="4" id="KW-0633">Potassium transport</keyword>
<dbReference type="EMBL" id="CAJPIZ010004353">
    <property type="protein sequence ID" value="CAG2107439.1"/>
    <property type="molecule type" value="Genomic_DNA"/>
</dbReference>
<dbReference type="GO" id="GO:0055064">
    <property type="term" value="P:chloride ion homeostasis"/>
    <property type="evidence" value="ECO:0007669"/>
    <property type="project" value="TreeGrafter"/>
</dbReference>
<dbReference type="NCBIfam" id="TIGR00930">
    <property type="entry name" value="2a30"/>
    <property type="match status" value="1"/>
</dbReference>
<dbReference type="Pfam" id="PF03522">
    <property type="entry name" value="SLC12"/>
    <property type="match status" value="1"/>
</dbReference>
<dbReference type="GO" id="GO:0006884">
    <property type="term" value="P:cell volume homeostasis"/>
    <property type="evidence" value="ECO:0007669"/>
    <property type="project" value="TreeGrafter"/>
</dbReference>
<dbReference type="PRINTS" id="PR01207">
    <property type="entry name" value="NAKCLTRNSPRT"/>
</dbReference>
<feature type="domain" description="Amino acid permease/ SLC12A" evidence="16">
    <location>
        <begin position="91"/>
        <end position="575"/>
    </location>
</feature>
<keyword evidence="8 15" id="KW-1133">Transmembrane helix</keyword>
<dbReference type="PANTHER" id="PTHR11827:SF103">
    <property type="entry name" value="SODIUM CHLORIDE COTRANSPORTER 69, ISOFORM E"/>
    <property type="match status" value="1"/>
</dbReference>
<evidence type="ECO:0000256" key="11">
    <source>
        <dbReference type="ARBA" id="ARBA00023136"/>
    </source>
</evidence>
<dbReference type="InterPro" id="IPR004842">
    <property type="entry name" value="SLC12A_fam"/>
</dbReference>
<dbReference type="Pfam" id="PF00324">
    <property type="entry name" value="AA_permease"/>
    <property type="match status" value="1"/>
</dbReference>
<sequence length="941" mass="103983">MSDKSTENRFSVKEVNAEPYAGGDDDHYFTREAPPRVDHYRNVMSVHCRISRPTLEELFAGQTDQTYLTKSTETLKCSQTEGVIKLGWIQGVLIRCVLNIWGVMLFMRLSWVVGEAGIGLAFGVMLSATLVTTITSISMCAICTNGEVRGGGTYYMISRSLGPEFGGAIGIIFSLANAVAVAMYVIGFAEALQDVLKRNSIDVSAGSWFDIRIISAVTVCVLLAIAIIGMEWESKAQIILLVILLVAIVDFIIGSLIPPNENQKAKGFVGWNMTLMVENFWPEFREDNTFFSVFAVFFPSVTGILAGANISGDLKNPQGAIPKGSLLAILITSATYMLFALICGATVLRDADGIGLPANCTLGDCAYGLHNHFQVIELVSLFGPIVYGGVFAATLSSALASLVSAPKVFQALCDDKLFPYIGYFGKGYGPNREPRRAYVLAFAVALVSCLSGQLNLIAPIISNFFLCAYALINFSCFHASFAKSPGFRPSFRFYNKWVSLIGAAVSVLVMFTGRWPMALATYLVVGALYLYLMYRKPDVNWGSSRDAKSYISAISSVHKLNAIPFHVKNYRPQLLVLSAGTSDRPALVDFGYSIVKKVGFMICAHIVDVKLSQRSRDKLFSDGNTALRERHIKGFYALADDHNFASGVRSLVQSVGIGKLRPNVVMIGFKNDWLQCEYKEVVDYFAAIHHVFDNSLALAILRLRDGLDVSRLAGVAELIQESKKTSSTKSHSFSLPETPGMCATEGAAALMAANQFRWRQRTGHLDVWWLYDDGGLTLLLPHLLRKRKQWADTQLRVFALARNGGDGELERQQMKILLEKFRIDSEVIILCDAGRAPTDISKKRFEAVVQPWLTNEDSSGDGITDNEMTALRDKTNRHIRLHELVWEHSRHSELIVMTLPMPRKDSCSAALYMSWLEVLSADLPPFLFVRGDQSDVLTFYS</sequence>
<dbReference type="InterPro" id="IPR002443">
    <property type="entry name" value="SLC12A1/SLC12A2"/>
</dbReference>
<keyword evidence="6" id="KW-0769">Symport</keyword>
<keyword evidence="14" id="KW-0868">Chloride</keyword>
<evidence type="ECO:0000259" key="16">
    <source>
        <dbReference type="Pfam" id="PF00324"/>
    </source>
</evidence>
<dbReference type="FunFam" id="1.20.1740.10:FF:000022">
    <property type="entry name" value="Bumetanide-sensitive na-k-cl cotransport protein"/>
    <property type="match status" value="1"/>
</dbReference>
<keyword evidence="10" id="KW-0406">Ion transport</keyword>
<evidence type="ECO:0000256" key="8">
    <source>
        <dbReference type="ARBA" id="ARBA00022989"/>
    </source>
</evidence>
<evidence type="ECO:0000256" key="9">
    <source>
        <dbReference type="ARBA" id="ARBA00023053"/>
    </source>
</evidence>
<accession>A0A7R9KPI6</accession>
<evidence type="ECO:0000256" key="6">
    <source>
        <dbReference type="ARBA" id="ARBA00022847"/>
    </source>
</evidence>
<comment type="similarity">
    <text evidence="2">Belongs to the SLC12A transporter family.</text>
</comment>
<evidence type="ECO:0000259" key="17">
    <source>
        <dbReference type="Pfam" id="PF03522"/>
    </source>
</evidence>
<evidence type="ECO:0000313" key="19">
    <source>
        <dbReference type="Proteomes" id="UP000759131"/>
    </source>
</evidence>
<feature type="transmembrane region" description="Helical" evidence="15">
    <location>
        <begin position="165"/>
        <end position="189"/>
    </location>
</feature>
<reference evidence="18" key="1">
    <citation type="submission" date="2020-11" db="EMBL/GenBank/DDBJ databases">
        <authorList>
            <person name="Tran Van P."/>
        </authorList>
    </citation>
    <scope>NUCLEOTIDE SEQUENCE</scope>
</reference>
<dbReference type="InterPro" id="IPR004841">
    <property type="entry name" value="AA-permease/SLC12A_dom"/>
</dbReference>
<evidence type="ECO:0000256" key="3">
    <source>
        <dbReference type="ARBA" id="ARBA00022448"/>
    </source>
</evidence>
<evidence type="ECO:0000256" key="4">
    <source>
        <dbReference type="ARBA" id="ARBA00022538"/>
    </source>
</evidence>
<evidence type="ECO:0000256" key="13">
    <source>
        <dbReference type="ARBA" id="ARBA00023201"/>
    </source>
</evidence>
<keyword evidence="13" id="KW-0739">Sodium transport</keyword>
<feature type="transmembrane region" description="Helical" evidence="15">
    <location>
        <begin position="324"/>
        <end position="348"/>
    </location>
</feature>
<name>A0A7R9KPI6_9ACAR</name>
<keyword evidence="11 15" id="KW-0472">Membrane</keyword>
<feature type="transmembrane region" description="Helical" evidence="15">
    <location>
        <begin position="238"/>
        <end position="257"/>
    </location>
</feature>
<dbReference type="EMBL" id="OC858928">
    <property type="protein sequence ID" value="CAD7627009.1"/>
    <property type="molecule type" value="Genomic_DNA"/>
</dbReference>
<dbReference type="GO" id="GO:0008511">
    <property type="term" value="F:sodium:potassium:chloride symporter activity"/>
    <property type="evidence" value="ECO:0007669"/>
    <property type="project" value="TreeGrafter"/>
</dbReference>
<dbReference type="GO" id="GO:1990573">
    <property type="term" value="P:potassium ion import across plasma membrane"/>
    <property type="evidence" value="ECO:0007669"/>
    <property type="project" value="TreeGrafter"/>
</dbReference>
<dbReference type="OrthoDB" id="2020542at2759"/>
<feature type="transmembrane region" description="Helical" evidence="15">
    <location>
        <begin position="92"/>
        <end position="111"/>
    </location>
</feature>
<evidence type="ECO:0000256" key="15">
    <source>
        <dbReference type="SAM" id="Phobius"/>
    </source>
</evidence>
<keyword evidence="12" id="KW-0325">Glycoprotein</keyword>
<keyword evidence="5 15" id="KW-0812">Transmembrane</keyword>
<dbReference type="AlphaFoldDB" id="A0A7R9KPI6"/>
<evidence type="ECO:0000256" key="12">
    <source>
        <dbReference type="ARBA" id="ARBA00023180"/>
    </source>
</evidence>
<evidence type="ECO:0000256" key="5">
    <source>
        <dbReference type="ARBA" id="ARBA00022692"/>
    </source>
</evidence>
<feature type="transmembrane region" description="Helical" evidence="15">
    <location>
        <begin position="117"/>
        <end position="144"/>
    </location>
</feature>